<dbReference type="Proteomes" id="UP000701853">
    <property type="component" value="Chromosome 3"/>
</dbReference>
<evidence type="ECO:0000313" key="2">
    <source>
        <dbReference type="EMBL" id="KAG8499448.1"/>
    </source>
</evidence>
<dbReference type="PANTHER" id="PTHR47074">
    <property type="entry name" value="BNAC02G40300D PROTEIN"/>
    <property type="match status" value="1"/>
</dbReference>
<dbReference type="OrthoDB" id="1193612at2759"/>
<dbReference type="GO" id="GO:0004523">
    <property type="term" value="F:RNA-DNA hybrid ribonuclease activity"/>
    <property type="evidence" value="ECO:0007669"/>
    <property type="project" value="InterPro"/>
</dbReference>
<proteinExistence type="predicted"/>
<dbReference type="AlphaFoldDB" id="A0A8J6DCG8"/>
<dbReference type="InterPro" id="IPR002156">
    <property type="entry name" value="RNaseH_domain"/>
</dbReference>
<dbReference type="InterPro" id="IPR052929">
    <property type="entry name" value="RNase_H-like_EbsB-rel"/>
</dbReference>
<comment type="caution">
    <text evidence="2">The sequence shown here is derived from an EMBL/GenBank/DDBJ whole genome shotgun (WGS) entry which is preliminary data.</text>
</comment>
<dbReference type="EMBL" id="JAHUZN010000003">
    <property type="protein sequence ID" value="KAG8499448.1"/>
    <property type="molecule type" value="Genomic_DNA"/>
</dbReference>
<reference evidence="2 3" key="1">
    <citation type="journal article" date="2021" name="bioRxiv">
        <title>The Gossypium anomalum genome as a resource for cotton improvement and evolutionary analysis of hybrid incompatibility.</title>
        <authorList>
            <person name="Grover C.E."/>
            <person name="Yuan D."/>
            <person name="Arick M.A."/>
            <person name="Miller E.R."/>
            <person name="Hu G."/>
            <person name="Peterson D.G."/>
            <person name="Wendel J.F."/>
            <person name="Udall J.A."/>
        </authorList>
    </citation>
    <scope>NUCLEOTIDE SEQUENCE [LARGE SCALE GENOMIC DNA]</scope>
    <source>
        <strain evidence="2">JFW-Udall</strain>
        <tissue evidence="2">Leaf</tissue>
    </source>
</reference>
<dbReference type="Pfam" id="PF13456">
    <property type="entry name" value="RVT_3"/>
    <property type="match status" value="1"/>
</dbReference>
<dbReference type="GO" id="GO:0003676">
    <property type="term" value="F:nucleic acid binding"/>
    <property type="evidence" value="ECO:0007669"/>
    <property type="project" value="InterPro"/>
</dbReference>
<keyword evidence="3" id="KW-1185">Reference proteome</keyword>
<protein>
    <recommendedName>
        <fullName evidence="1">RNase H type-1 domain-containing protein</fullName>
    </recommendedName>
</protein>
<gene>
    <name evidence="2" type="ORF">CXB51_006033</name>
</gene>
<sequence>MGSSIGRNSFVPDPFVAQALAAVQALEFAVTMGDSLTVIKKIGTKQGDKSNIRAIIAYRKSRASYQFKFIPRKANQAAHLMAKEGAIFNIDRFWVEEVPASVRQQIIADR</sequence>
<organism evidence="2 3">
    <name type="scientific">Gossypium anomalum</name>
    <dbReference type="NCBI Taxonomy" id="47600"/>
    <lineage>
        <taxon>Eukaryota</taxon>
        <taxon>Viridiplantae</taxon>
        <taxon>Streptophyta</taxon>
        <taxon>Embryophyta</taxon>
        <taxon>Tracheophyta</taxon>
        <taxon>Spermatophyta</taxon>
        <taxon>Magnoliopsida</taxon>
        <taxon>eudicotyledons</taxon>
        <taxon>Gunneridae</taxon>
        <taxon>Pentapetalae</taxon>
        <taxon>rosids</taxon>
        <taxon>malvids</taxon>
        <taxon>Malvales</taxon>
        <taxon>Malvaceae</taxon>
        <taxon>Malvoideae</taxon>
        <taxon>Gossypium</taxon>
    </lineage>
</organism>
<dbReference type="SUPFAM" id="SSF53098">
    <property type="entry name" value="Ribonuclease H-like"/>
    <property type="match status" value="1"/>
</dbReference>
<dbReference type="InterPro" id="IPR012337">
    <property type="entry name" value="RNaseH-like_sf"/>
</dbReference>
<evidence type="ECO:0000313" key="3">
    <source>
        <dbReference type="Proteomes" id="UP000701853"/>
    </source>
</evidence>
<feature type="domain" description="RNase H type-1" evidence="1">
    <location>
        <begin position="30"/>
        <end position="84"/>
    </location>
</feature>
<name>A0A8J6DCG8_9ROSI</name>
<accession>A0A8J6DCG8</accession>
<evidence type="ECO:0000259" key="1">
    <source>
        <dbReference type="Pfam" id="PF13456"/>
    </source>
</evidence>
<dbReference type="PANTHER" id="PTHR47074:SF61">
    <property type="entry name" value="RNASE H TYPE-1 DOMAIN-CONTAINING PROTEIN"/>
    <property type="match status" value="1"/>
</dbReference>